<feature type="compositionally biased region" description="Basic and acidic residues" evidence="1">
    <location>
        <begin position="86"/>
        <end position="119"/>
    </location>
</feature>
<organism evidence="2 3">
    <name type="scientific">Fonsecaea erecta</name>
    <dbReference type="NCBI Taxonomy" id="1367422"/>
    <lineage>
        <taxon>Eukaryota</taxon>
        <taxon>Fungi</taxon>
        <taxon>Dikarya</taxon>
        <taxon>Ascomycota</taxon>
        <taxon>Pezizomycotina</taxon>
        <taxon>Eurotiomycetes</taxon>
        <taxon>Chaetothyriomycetidae</taxon>
        <taxon>Chaetothyriales</taxon>
        <taxon>Herpotrichiellaceae</taxon>
        <taxon>Fonsecaea</taxon>
    </lineage>
</organism>
<gene>
    <name evidence="2" type="ORF">AYL99_09708</name>
</gene>
<feature type="compositionally biased region" description="Polar residues" evidence="1">
    <location>
        <begin position="67"/>
        <end position="78"/>
    </location>
</feature>
<feature type="region of interest" description="Disordered" evidence="1">
    <location>
        <begin position="63"/>
        <end position="210"/>
    </location>
</feature>
<dbReference type="Proteomes" id="UP000078343">
    <property type="component" value="Unassembled WGS sequence"/>
</dbReference>
<proteinExistence type="predicted"/>
<name>A0A178Z9U1_9EURO</name>
<dbReference type="OrthoDB" id="4159766at2759"/>
<evidence type="ECO:0000256" key="1">
    <source>
        <dbReference type="SAM" id="MobiDB-lite"/>
    </source>
</evidence>
<accession>A0A178Z9U1</accession>
<feature type="compositionally biased region" description="Basic and acidic residues" evidence="1">
    <location>
        <begin position="171"/>
        <end position="190"/>
    </location>
</feature>
<feature type="compositionally biased region" description="Basic residues" evidence="1">
    <location>
        <begin position="122"/>
        <end position="132"/>
    </location>
</feature>
<keyword evidence="3" id="KW-1185">Reference proteome</keyword>
<protein>
    <submittedName>
        <fullName evidence="2">Uncharacterized protein</fullName>
    </submittedName>
</protein>
<dbReference type="AlphaFoldDB" id="A0A178Z9U1"/>
<feature type="region of interest" description="Disordered" evidence="1">
    <location>
        <begin position="1"/>
        <end position="26"/>
    </location>
</feature>
<reference evidence="2" key="1">
    <citation type="submission" date="2016-04" db="EMBL/GenBank/DDBJ databases">
        <title>Draft genome of Fonsecaea erecta CBS 125763.</title>
        <authorList>
            <person name="Weiss V.A."/>
            <person name="Vicente V.A."/>
            <person name="Raittz R.T."/>
            <person name="Moreno L.F."/>
            <person name="De Souza E.M."/>
            <person name="Pedrosa F.O."/>
            <person name="Steffens M.B."/>
            <person name="Faoro H."/>
            <person name="Tadra-Sfeir M.Z."/>
            <person name="Najafzadeh M.J."/>
            <person name="Felipe M.S."/>
            <person name="Teixeira M."/>
            <person name="Sun J."/>
            <person name="Xi L."/>
            <person name="Gomes R."/>
            <person name="De Azevedo C.M."/>
            <person name="Salgado C.G."/>
            <person name="Da Silva M.B."/>
            <person name="Nascimento M.F."/>
            <person name="Queiroz-Telles F."/>
            <person name="Attili D.S."/>
            <person name="Gorbushina A."/>
        </authorList>
    </citation>
    <scope>NUCLEOTIDE SEQUENCE [LARGE SCALE GENOMIC DNA]</scope>
    <source>
        <strain evidence="2">CBS 125763</strain>
    </source>
</reference>
<dbReference type="EMBL" id="LVYI01000009">
    <property type="protein sequence ID" value="OAP56529.1"/>
    <property type="molecule type" value="Genomic_DNA"/>
</dbReference>
<evidence type="ECO:0000313" key="3">
    <source>
        <dbReference type="Proteomes" id="UP000078343"/>
    </source>
</evidence>
<dbReference type="RefSeq" id="XP_018689896.1">
    <property type="nucleotide sequence ID" value="XM_018841215.1"/>
</dbReference>
<dbReference type="GeneID" id="30013876"/>
<comment type="caution">
    <text evidence="2">The sequence shown here is derived from an EMBL/GenBank/DDBJ whole genome shotgun (WGS) entry which is preliminary data.</text>
</comment>
<sequence length="226" mass="26254">MSEANLTESIEARKQRRRAAGRSGGEFELVPNSERLSYRYVWPDKEKELVDRLVSWARDEPADDTVVANSQQPSTHSAQLEAEENNLSRENTEPKVPNDDIRHDKRMISGKEDGKERGAFTRLHRRISRWFQRKKDDGKENEGPKRGKPASEQDQPWISKRQLLSFSSKSLSKEHLEQQDGRVSRHEEVNRSFFAAPERSMDSDSQLESGIRYSNIVDDHKFSDWE</sequence>
<feature type="compositionally biased region" description="Low complexity" evidence="1">
    <location>
        <begin position="159"/>
        <end position="170"/>
    </location>
</feature>
<evidence type="ECO:0000313" key="2">
    <source>
        <dbReference type="EMBL" id="OAP56529.1"/>
    </source>
</evidence>
<feature type="compositionally biased region" description="Basic and acidic residues" evidence="1">
    <location>
        <begin position="133"/>
        <end position="151"/>
    </location>
</feature>